<dbReference type="GeneID" id="5233633"/>
<feature type="compositionally biased region" description="Polar residues" evidence="6">
    <location>
        <begin position="193"/>
        <end position="203"/>
    </location>
</feature>
<dbReference type="PROSITE" id="PS50222">
    <property type="entry name" value="EF_HAND_2"/>
    <property type="match status" value="2"/>
</dbReference>
<evidence type="ECO:0000256" key="1">
    <source>
        <dbReference type="ARBA" id="ARBA00004496"/>
    </source>
</evidence>
<feature type="domain" description="EF-hand" evidence="7">
    <location>
        <begin position="370"/>
        <end position="405"/>
    </location>
</feature>
<dbReference type="Pfam" id="PF13202">
    <property type="entry name" value="EF-hand_5"/>
    <property type="match status" value="2"/>
</dbReference>
<dbReference type="PANTHER" id="PTHR46212">
    <property type="entry name" value="PEFLIN"/>
    <property type="match status" value="1"/>
</dbReference>
<dbReference type="InterPro" id="IPR011992">
    <property type="entry name" value="EF-hand-dom_pair"/>
</dbReference>
<keyword evidence="9" id="KW-1185">Reference proteome</keyword>
<feature type="domain" description="EF-hand" evidence="7">
    <location>
        <begin position="286"/>
        <end position="321"/>
    </location>
</feature>
<evidence type="ECO:0000256" key="6">
    <source>
        <dbReference type="SAM" id="MobiDB-lite"/>
    </source>
</evidence>
<dbReference type="InterPro" id="IPR002048">
    <property type="entry name" value="EF_hand_dom"/>
</dbReference>
<keyword evidence="3" id="KW-0479">Metal-binding</keyword>
<evidence type="ECO:0000256" key="5">
    <source>
        <dbReference type="ARBA" id="ARBA00022837"/>
    </source>
</evidence>
<dbReference type="STRING" id="379508.A5DYB7"/>
<organism evidence="8 9">
    <name type="scientific">Lodderomyces elongisporus (strain ATCC 11503 / CBS 2605 / JCM 1781 / NBRC 1676 / NRRL YB-4239)</name>
    <name type="common">Yeast</name>
    <name type="synonym">Saccharomyces elongisporus</name>
    <dbReference type="NCBI Taxonomy" id="379508"/>
    <lineage>
        <taxon>Eukaryota</taxon>
        <taxon>Fungi</taxon>
        <taxon>Dikarya</taxon>
        <taxon>Ascomycota</taxon>
        <taxon>Saccharomycotina</taxon>
        <taxon>Pichiomycetes</taxon>
        <taxon>Debaryomycetaceae</taxon>
        <taxon>Candida/Lodderomyces clade</taxon>
        <taxon>Lodderomyces</taxon>
    </lineage>
</organism>
<dbReference type="SUPFAM" id="SSF47473">
    <property type="entry name" value="EF-hand"/>
    <property type="match status" value="1"/>
</dbReference>
<dbReference type="HOGENOM" id="CLU_657394_0_0_1"/>
<dbReference type="AlphaFoldDB" id="A5DYB7"/>
<dbReference type="Gene3D" id="1.10.238.10">
    <property type="entry name" value="EF-hand"/>
    <property type="match status" value="1"/>
</dbReference>
<keyword evidence="2" id="KW-0963">Cytoplasm</keyword>
<dbReference type="GO" id="GO:0005737">
    <property type="term" value="C:cytoplasm"/>
    <property type="evidence" value="ECO:0007669"/>
    <property type="project" value="UniProtKB-SubCell"/>
</dbReference>
<dbReference type="eggNOG" id="KOG0037">
    <property type="taxonomic scope" value="Eukaryota"/>
</dbReference>
<dbReference type="Proteomes" id="UP000001996">
    <property type="component" value="Unassembled WGS sequence"/>
</dbReference>
<feature type="compositionally biased region" description="Low complexity" evidence="6">
    <location>
        <begin position="46"/>
        <end position="55"/>
    </location>
</feature>
<dbReference type="OrthoDB" id="186625at2759"/>
<keyword evidence="4" id="KW-0677">Repeat</keyword>
<evidence type="ECO:0000259" key="7">
    <source>
        <dbReference type="PROSITE" id="PS50222"/>
    </source>
</evidence>
<keyword evidence="5" id="KW-0106">Calcium</keyword>
<gene>
    <name evidence="8" type="ORF">LELG_02354</name>
</gene>
<feature type="region of interest" description="Disordered" evidence="6">
    <location>
        <begin position="1"/>
        <end position="106"/>
    </location>
</feature>
<reference evidence="8 9" key="1">
    <citation type="journal article" date="2009" name="Nature">
        <title>Evolution of pathogenicity and sexual reproduction in eight Candida genomes.</title>
        <authorList>
            <person name="Butler G."/>
            <person name="Rasmussen M.D."/>
            <person name="Lin M.F."/>
            <person name="Santos M.A."/>
            <person name="Sakthikumar S."/>
            <person name="Munro C.A."/>
            <person name="Rheinbay E."/>
            <person name="Grabherr M."/>
            <person name="Forche A."/>
            <person name="Reedy J.L."/>
            <person name="Agrafioti I."/>
            <person name="Arnaud M.B."/>
            <person name="Bates S."/>
            <person name="Brown A.J."/>
            <person name="Brunke S."/>
            <person name="Costanzo M.C."/>
            <person name="Fitzpatrick D.A."/>
            <person name="de Groot P.W."/>
            <person name="Harris D."/>
            <person name="Hoyer L.L."/>
            <person name="Hube B."/>
            <person name="Klis F.M."/>
            <person name="Kodira C."/>
            <person name="Lennard N."/>
            <person name="Logue M.E."/>
            <person name="Martin R."/>
            <person name="Neiman A.M."/>
            <person name="Nikolaou E."/>
            <person name="Quail M.A."/>
            <person name="Quinn J."/>
            <person name="Santos M.C."/>
            <person name="Schmitzberger F.F."/>
            <person name="Sherlock G."/>
            <person name="Shah P."/>
            <person name="Silverstein K.A."/>
            <person name="Skrzypek M.S."/>
            <person name="Soll D."/>
            <person name="Staggs R."/>
            <person name="Stansfield I."/>
            <person name="Stumpf M.P."/>
            <person name="Sudbery P.E."/>
            <person name="Srikantha T."/>
            <person name="Zeng Q."/>
            <person name="Berman J."/>
            <person name="Berriman M."/>
            <person name="Heitman J."/>
            <person name="Gow N.A."/>
            <person name="Lorenz M.C."/>
            <person name="Birren B.W."/>
            <person name="Kellis M."/>
            <person name="Cuomo C.A."/>
        </authorList>
    </citation>
    <scope>NUCLEOTIDE SEQUENCE [LARGE SCALE GENOMIC DNA]</scope>
    <source>
        <strain evidence="9">ATCC 11503 / BCRC 21390 / CBS 2605 / JCM 1781 / NBRC 1676 / NRRL YB-4239</strain>
    </source>
</reference>
<evidence type="ECO:0000256" key="3">
    <source>
        <dbReference type="ARBA" id="ARBA00022723"/>
    </source>
</evidence>
<name>A5DYB7_LODEL</name>
<feature type="region of interest" description="Disordered" evidence="6">
    <location>
        <begin position="161"/>
        <end position="203"/>
    </location>
</feature>
<feature type="compositionally biased region" description="Low complexity" evidence="6">
    <location>
        <begin position="67"/>
        <end position="106"/>
    </location>
</feature>
<protein>
    <recommendedName>
        <fullName evidence="7">EF-hand domain-containing protein</fullName>
    </recommendedName>
</protein>
<dbReference type="VEuPathDB" id="FungiDB:LELG_02354"/>
<evidence type="ECO:0000313" key="9">
    <source>
        <dbReference type="Proteomes" id="UP000001996"/>
    </source>
</evidence>
<dbReference type="InterPro" id="IPR051426">
    <property type="entry name" value="Peflin/Sorcin_CaBP"/>
</dbReference>
<dbReference type="SMART" id="SM00054">
    <property type="entry name" value="EFh"/>
    <property type="match status" value="3"/>
</dbReference>
<feature type="region of interest" description="Disordered" evidence="6">
    <location>
        <begin position="243"/>
        <end position="284"/>
    </location>
</feature>
<dbReference type="GO" id="GO:0048306">
    <property type="term" value="F:calcium-dependent protein binding"/>
    <property type="evidence" value="ECO:0007669"/>
    <property type="project" value="UniProtKB-ARBA"/>
</dbReference>
<evidence type="ECO:0000256" key="4">
    <source>
        <dbReference type="ARBA" id="ARBA00022737"/>
    </source>
</evidence>
<evidence type="ECO:0000313" key="8">
    <source>
        <dbReference type="EMBL" id="EDK44175.1"/>
    </source>
</evidence>
<comment type="subcellular location">
    <subcellularLocation>
        <location evidence="1">Cytoplasm</location>
    </subcellularLocation>
</comment>
<dbReference type="PANTHER" id="PTHR46212:SF3">
    <property type="entry name" value="GH27120P"/>
    <property type="match status" value="1"/>
</dbReference>
<proteinExistence type="predicted"/>
<sequence>MNDLPQMPTPYQQHQQQYPKKHLLLVQQPYSGQKVKYQPPPPPPQQQQQQQQQQQYKAPRTNSSHSVPYQPQQQPQQQQQAYAVPPTPQSQYMYLQQQQQQPQQYAPMPQAPIYHHQQQPQPPMYQHMLLQPQHPQQPLPPQPQQIQQTYALLPQNGAMMYSNPHAAQSVPAPQQHYQLPPQSVSQQQIPQGRHTSSSSQQHFDQNQYIPQSHTSHPVSKKPPPPQQQLLLLQPLQPLQMMMQQTDSPPRMHQHYKQPSNRSKESLSTNNNNNNNNNSTTLTSKQKLEIELRSVFEKVDTNKLGRISAKELSYALLNFDHTRFHESTIKLMLNLFTAQKKSDGSSSSTSSSSYGSSNKSLNFDQFVSLWKYLSAYKKLFIQADADKSGDISFGEFQKILEQIGYKLDIDLVLHLFSKYTAKSDGGLGGGGEIGRLKFDMFIELLIYLRKLTDIFKKYDKDLSGTATIGFSDFLFEISNMS</sequence>
<dbReference type="KEGG" id="lel:PVL30_003201"/>
<dbReference type="EMBL" id="CH981526">
    <property type="protein sequence ID" value="EDK44175.1"/>
    <property type="molecule type" value="Genomic_DNA"/>
</dbReference>
<evidence type="ECO:0000256" key="2">
    <source>
        <dbReference type="ARBA" id="ARBA00022490"/>
    </source>
</evidence>
<dbReference type="GO" id="GO:0005509">
    <property type="term" value="F:calcium ion binding"/>
    <property type="evidence" value="ECO:0007669"/>
    <property type="project" value="InterPro"/>
</dbReference>
<feature type="compositionally biased region" description="Low complexity" evidence="6">
    <location>
        <begin position="178"/>
        <end position="191"/>
    </location>
</feature>
<accession>A5DYB7</accession>
<dbReference type="InParanoid" id="A5DYB7"/>
<dbReference type="PROSITE" id="PS00018">
    <property type="entry name" value="EF_HAND_1"/>
    <property type="match status" value="1"/>
</dbReference>
<feature type="compositionally biased region" description="Low complexity" evidence="6">
    <location>
        <begin position="265"/>
        <end position="283"/>
    </location>
</feature>
<dbReference type="InterPro" id="IPR018247">
    <property type="entry name" value="EF_Hand_1_Ca_BS"/>
</dbReference>
<dbReference type="OMA" id="QYGQPSV"/>